<evidence type="ECO:0000313" key="5">
    <source>
        <dbReference type="EMBL" id="CAL5229330.1"/>
    </source>
</evidence>
<dbReference type="SUPFAM" id="SSF81822">
    <property type="entry name" value="RuBisCo LSMT C-terminal, substrate-binding domain"/>
    <property type="match status" value="1"/>
</dbReference>
<dbReference type="Proteomes" id="UP001497392">
    <property type="component" value="Unassembled WGS sequence"/>
</dbReference>
<keyword evidence="2" id="KW-0808">Transferase</keyword>
<organism evidence="5 6">
    <name type="scientific">Coccomyxa viridis</name>
    <dbReference type="NCBI Taxonomy" id="1274662"/>
    <lineage>
        <taxon>Eukaryota</taxon>
        <taxon>Viridiplantae</taxon>
        <taxon>Chlorophyta</taxon>
        <taxon>core chlorophytes</taxon>
        <taxon>Trebouxiophyceae</taxon>
        <taxon>Trebouxiophyceae incertae sedis</taxon>
        <taxon>Coccomyxaceae</taxon>
        <taxon>Coccomyxa</taxon>
    </lineage>
</organism>
<keyword evidence="6" id="KW-1185">Reference proteome</keyword>
<evidence type="ECO:0000256" key="2">
    <source>
        <dbReference type="ARBA" id="ARBA00022679"/>
    </source>
</evidence>
<gene>
    <name evidence="5" type="primary">g12636</name>
    <name evidence="5" type="ORF">VP750_LOCUS11236</name>
</gene>
<dbReference type="InterPro" id="IPR015353">
    <property type="entry name" value="Rubisco_LSMT_subst-bd"/>
</dbReference>
<dbReference type="InterPro" id="IPR046341">
    <property type="entry name" value="SET_dom_sf"/>
</dbReference>
<dbReference type="EMBL" id="CAXHTA020000020">
    <property type="protein sequence ID" value="CAL5229330.1"/>
    <property type="molecule type" value="Genomic_DNA"/>
</dbReference>
<dbReference type="PANTHER" id="PTHR13271:SF93">
    <property type="entry name" value="SET DOMAIN-CONTAINING PROTEIN"/>
    <property type="match status" value="1"/>
</dbReference>
<protein>
    <submittedName>
        <fullName evidence="5">G12636 protein</fullName>
    </submittedName>
</protein>
<evidence type="ECO:0000313" key="6">
    <source>
        <dbReference type="Proteomes" id="UP001497392"/>
    </source>
</evidence>
<feature type="domain" description="Rubisco LSMT substrate-binding" evidence="4">
    <location>
        <begin position="295"/>
        <end position="411"/>
    </location>
</feature>
<keyword evidence="3" id="KW-0949">S-adenosyl-L-methionine</keyword>
<keyword evidence="1" id="KW-0489">Methyltransferase</keyword>
<reference evidence="5 6" key="1">
    <citation type="submission" date="2024-06" db="EMBL/GenBank/DDBJ databases">
        <authorList>
            <person name="Kraege A."/>
            <person name="Thomma B."/>
        </authorList>
    </citation>
    <scope>NUCLEOTIDE SEQUENCE [LARGE SCALE GENOMIC DNA]</scope>
</reference>
<comment type="caution">
    <text evidence="5">The sequence shown here is derived from an EMBL/GenBank/DDBJ whole genome shotgun (WGS) entry which is preliminary data.</text>
</comment>
<dbReference type="PANTHER" id="PTHR13271">
    <property type="entry name" value="UNCHARACTERIZED PUTATIVE METHYLTRANSFERASE"/>
    <property type="match status" value="1"/>
</dbReference>
<dbReference type="InterPro" id="IPR050600">
    <property type="entry name" value="SETD3_SETD6_MTase"/>
</dbReference>
<evidence type="ECO:0000256" key="1">
    <source>
        <dbReference type="ARBA" id="ARBA00022603"/>
    </source>
</evidence>
<dbReference type="SUPFAM" id="SSF82199">
    <property type="entry name" value="SET domain"/>
    <property type="match status" value="1"/>
</dbReference>
<name>A0ABP1GDF7_9CHLO</name>
<accession>A0ABP1GDF7</accession>
<sequence>MHAPTLLSWDLSGRASRRLPKAGLTEVQANTTSVQSLVRWLIEVKGLPPQRADVTGARPDGSWTAFTNQDIKAGEAVVELPSDLSITAVDVAAHETVASLAEGHGELTGLALWLLAERQKGEKSEWAPFLITLPDSVPSPVFWAAGQQEELLRGSPVLKEAKARATALQKEWSAIQEKVSADPGKFDPGVYTSDRFRAALSVVLAYAVYLPSAKCFVLLPLLSQVQRSGDESAAVLDYDIQNERVTLTAEQPCRQGEAVTVFDGRPNTELILATGRVEEDSPSDYLTISVGLVQADRMYSTKQEILKAMGFEGVQEFPVYRERMPMQLLSYLRLARLTDSALLAKVTFDKDVILSPANEYEVLSLLLGECKTRLGSYAGTAEDDVKLLQQRDLSAEERLAARLRLAEKRVLQSTLDAVRRRLAPIRGVPTKSGKMTDPNADLLEIFDAFESVPKLPSKLFGGLMSWARGEQDPDWKKKTPPR</sequence>
<dbReference type="Pfam" id="PF09273">
    <property type="entry name" value="Rubis-subs-bind"/>
    <property type="match status" value="1"/>
</dbReference>
<dbReference type="InterPro" id="IPR036464">
    <property type="entry name" value="Rubisco_LSMT_subst-bd_sf"/>
</dbReference>
<evidence type="ECO:0000259" key="4">
    <source>
        <dbReference type="Pfam" id="PF09273"/>
    </source>
</evidence>
<dbReference type="Gene3D" id="3.90.1410.10">
    <property type="entry name" value="set domain protein methyltransferase, domain 1"/>
    <property type="match status" value="1"/>
</dbReference>
<dbReference type="Gene3D" id="3.90.1420.10">
    <property type="entry name" value="Rubisco LSMT, substrate-binding domain"/>
    <property type="match status" value="1"/>
</dbReference>
<evidence type="ECO:0000256" key="3">
    <source>
        <dbReference type="ARBA" id="ARBA00022691"/>
    </source>
</evidence>
<proteinExistence type="predicted"/>